<dbReference type="SUPFAM" id="SSF51735">
    <property type="entry name" value="NAD(P)-binding Rossmann-fold domains"/>
    <property type="match status" value="1"/>
</dbReference>
<evidence type="ECO:0000313" key="4">
    <source>
        <dbReference type="EMBL" id="CAK9134444.1"/>
    </source>
</evidence>
<dbReference type="InterPro" id="IPR036291">
    <property type="entry name" value="NAD(P)-bd_dom_sf"/>
</dbReference>
<gene>
    <name evidence="4" type="ORF">ILEXP_LOCUS1374</name>
</gene>
<evidence type="ECO:0000256" key="3">
    <source>
        <dbReference type="ARBA" id="ARBA00023002"/>
    </source>
</evidence>
<dbReference type="PANTHER" id="PTHR43490:SF98">
    <property type="entry name" value="OS02G0640600 PROTEIN"/>
    <property type="match status" value="1"/>
</dbReference>
<name>A0ABC8QP21_9AQUA</name>
<dbReference type="EMBL" id="CAUOFW020000447">
    <property type="protein sequence ID" value="CAK9134444.1"/>
    <property type="molecule type" value="Genomic_DNA"/>
</dbReference>
<keyword evidence="3" id="KW-0560">Oxidoreductase</keyword>
<dbReference type="Proteomes" id="UP001642360">
    <property type="component" value="Unassembled WGS sequence"/>
</dbReference>
<proteinExistence type="inferred from homology"/>
<dbReference type="AlphaFoldDB" id="A0ABC8QP21"/>
<protein>
    <submittedName>
        <fullName evidence="4">Uncharacterized protein</fullName>
    </submittedName>
</protein>
<comment type="similarity">
    <text evidence="1">Belongs to the short-chain dehydrogenases/reductases (SDR) family.</text>
</comment>
<dbReference type="PANTHER" id="PTHR43490">
    <property type="entry name" value="(+)-NEOMENTHOL DEHYDROGENASE"/>
    <property type="match status" value="1"/>
</dbReference>
<evidence type="ECO:0000313" key="5">
    <source>
        <dbReference type="Proteomes" id="UP001642360"/>
    </source>
</evidence>
<dbReference type="Gene3D" id="3.40.50.720">
    <property type="entry name" value="NAD(P)-binding Rossmann-like Domain"/>
    <property type="match status" value="1"/>
</dbReference>
<keyword evidence="2" id="KW-0521">NADP</keyword>
<sequence length="111" mass="12110">MNLNRRVGGGGGGGGRDSTKFHYIVLPSYFVSKAAFNAYTRIAAKKYHTVCINCVDPGFIKTEFNYNTGILAVQEGTVSRVREAQMPHGGPPGVFYAEKEITIENNALQSH</sequence>
<evidence type="ECO:0000256" key="1">
    <source>
        <dbReference type="ARBA" id="ARBA00006484"/>
    </source>
</evidence>
<organism evidence="4 5">
    <name type="scientific">Ilex paraguariensis</name>
    <name type="common">yerba mate</name>
    <dbReference type="NCBI Taxonomy" id="185542"/>
    <lineage>
        <taxon>Eukaryota</taxon>
        <taxon>Viridiplantae</taxon>
        <taxon>Streptophyta</taxon>
        <taxon>Embryophyta</taxon>
        <taxon>Tracheophyta</taxon>
        <taxon>Spermatophyta</taxon>
        <taxon>Magnoliopsida</taxon>
        <taxon>eudicotyledons</taxon>
        <taxon>Gunneridae</taxon>
        <taxon>Pentapetalae</taxon>
        <taxon>asterids</taxon>
        <taxon>campanulids</taxon>
        <taxon>Aquifoliales</taxon>
        <taxon>Aquifoliaceae</taxon>
        <taxon>Ilex</taxon>
    </lineage>
</organism>
<dbReference type="GO" id="GO:0016491">
    <property type="term" value="F:oxidoreductase activity"/>
    <property type="evidence" value="ECO:0007669"/>
    <property type="project" value="UniProtKB-KW"/>
</dbReference>
<reference evidence="4 5" key="1">
    <citation type="submission" date="2024-02" db="EMBL/GenBank/DDBJ databases">
        <authorList>
            <person name="Vignale AGUSTIN F."/>
            <person name="Sosa J E."/>
            <person name="Modenutti C."/>
        </authorList>
    </citation>
    <scope>NUCLEOTIDE SEQUENCE [LARGE SCALE GENOMIC DNA]</scope>
</reference>
<comment type="caution">
    <text evidence="4">The sequence shown here is derived from an EMBL/GenBank/DDBJ whole genome shotgun (WGS) entry which is preliminary data.</text>
</comment>
<accession>A0ABC8QP21</accession>
<evidence type="ECO:0000256" key="2">
    <source>
        <dbReference type="ARBA" id="ARBA00022857"/>
    </source>
</evidence>
<keyword evidence="5" id="KW-1185">Reference proteome</keyword>